<evidence type="ECO:0000259" key="6">
    <source>
        <dbReference type="PROSITE" id="PS50983"/>
    </source>
</evidence>
<evidence type="ECO:0000256" key="3">
    <source>
        <dbReference type="ARBA" id="ARBA00022448"/>
    </source>
</evidence>
<feature type="region of interest" description="Disordered" evidence="5">
    <location>
        <begin position="44"/>
        <end position="63"/>
    </location>
</feature>
<dbReference type="PANTHER" id="PTHR30532">
    <property type="entry name" value="IRON III DICITRATE-BINDING PERIPLASMIC PROTEIN"/>
    <property type="match status" value="1"/>
</dbReference>
<dbReference type="InterPro" id="IPR002491">
    <property type="entry name" value="ABC_transptr_periplasmic_BD"/>
</dbReference>
<dbReference type="SUPFAM" id="SSF53807">
    <property type="entry name" value="Helical backbone' metal receptor"/>
    <property type="match status" value="1"/>
</dbReference>
<keyword evidence="4" id="KW-0732">Signal</keyword>
<name>A0AAJ1U2G4_9ACTN</name>
<dbReference type="Gene3D" id="3.40.50.1980">
    <property type="entry name" value="Nitrogenase molybdenum iron protein domain"/>
    <property type="match status" value="2"/>
</dbReference>
<dbReference type="EMBL" id="JAUTAN010000001">
    <property type="protein sequence ID" value="MDQ1106355.1"/>
    <property type="molecule type" value="Genomic_DNA"/>
</dbReference>
<feature type="region of interest" description="Disordered" evidence="5">
    <location>
        <begin position="1"/>
        <end position="22"/>
    </location>
</feature>
<dbReference type="PROSITE" id="PS50983">
    <property type="entry name" value="FE_B12_PBP"/>
    <property type="match status" value="1"/>
</dbReference>
<gene>
    <name evidence="7" type="ORF">QE405_003639</name>
</gene>
<evidence type="ECO:0000256" key="1">
    <source>
        <dbReference type="ARBA" id="ARBA00004196"/>
    </source>
</evidence>
<proteinExistence type="inferred from homology"/>
<evidence type="ECO:0000313" key="7">
    <source>
        <dbReference type="EMBL" id="MDQ1106355.1"/>
    </source>
</evidence>
<dbReference type="GO" id="GO:1901678">
    <property type="term" value="P:iron coordination entity transport"/>
    <property type="evidence" value="ECO:0007669"/>
    <property type="project" value="UniProtKB-ARBA"/>
</dbReference>
<comment type="similarity">
    <text evidence="2">Belongs to the bacterial solute-binding protein 8 family.</text>
</comment>
<dbReference type="AlphaFoldDB" id="A0AAJ1U2G4"/>
<protein>
    <submittedName>
        <fullName evidence="7">Iron complex transport system substrate-binding protein</fullName>
    </submittedName>
</protein>
<comment type="caution">
    <text evidence="7">The sequence shown here is derived from an EMBL/GenBank/DDBJ whole genome shotgun (WGS) entry which is preliminary data.</text>
</comment>
<comment type="subcellular location">
    <subcellularLocation>
        <location evidence="1">Cell envelope</location>
    </subcellularLocation>
</comment>
<evidence type="ECO:0000256" key="2">
    <source>
        <dbReference type="ARBA" id="ARBA00008814"/>
    </source>
</evidence>
<organism evidence="7 8">
    <name type="scientific">Nocardioides zeae</name>
    <dbReference type="NCBI Taxonomy" id="1457234"/>
    <lineage>
        <taxon>Bacteria</taxon>
        <taxon>Bacillati</taxon>
        <taxon>Actinomycetota</taxon>
        <taxon>Actinomycetes</taxon>
        <taxon>Propionibacteriales</taxon>
        <taxon>Nocardioidaceae</taxon>
        <taxon>Nocardioides</taxon>
    </lineage>
</organism>
<dbReference type="Pfam" id="PF01497">
    <property type="entry name" value="Peripla_BP_2"/>
    <property type="match status" value="1"/>
</dbReference>
<dbReference type="RefSeq" id="WP_307203629.1">
    <property type="nucleotide sequence ID" value="NZ_JAUTAN010000001.1"/>
</dbReference>
<keyword evidence="3" id="KW-0813">Transport</keyword>
<dbReference type="GO" id="GO:0030288">
    <property type="term" value="C:outer membrane-bounded periplasmic space"/>
    <property type="evidence" value="ECO:0007669"/>
    <property type="project" value="TreeGrafter"/>
</dbReference>
<accession>A0AAJ1U2G4</accession>
<evidence type="ECO:0000256" key="4">
    <source>
        <dbReference type="ARBA" id="ARBA00022729"/>
    </source>
</evidence>
<evidence type="ECO:0000313" key="8">
    <source>
        <dbReference type="Proteomes" id="UP001239215"/>
    </source>
</evidence>
<feature type="compositionally biased region" description="Basic residues" evidence="5">
    <location>
        <begin position="1"/>
        <end position="14"/>
    </location>
</feature>
<evidence type="ECO:0000256" key="5">
    <source>
        <dbReference type="SAM" id="MobiDB-lite"/>
    </source>
</evidence>
<feature type="domain" description="Fe/B12 periplasmic-binding" evidence="6">
    <location>
        <begin position="79"/>
        <end position="333"/>
    </location>
</feature>
<sequence length="333" mass="34539">MRNPRPSRRTRTTRSARPVRPSRSLAVAGVLALGAGVLGGCASDSSDAASGSSGGAEAGPVSATDATGVEVTLDAPAERIACLTMICVDALTEVGITPVAYRDQLALDERYAGPDADMREITGGFGEENVEDIALAAPDLVIGLAGAQDGLREAVEEIAPLYLVDPTSWEESLDVLRTVGDLTGTSEQADAAADAFTERVEQAAEHRSDLTTLSMFGEPGSLGVDSVATPVGSLLAEVSDYPWEAGADPFATVAVEQIAAVDPDVVFAQAFSASSDSEPLSERLASDPQWAQLTAARDDRVVEVEASVWATGRGTISLGIVLDQVEDELGIEH</sequence>
<dbReference type="InterPro" id="IPR051313">
    <property type="entry name" value="Bact_iron-sidero_bind"/>
</dbReference>
<dbReference type="PANTHER" id="PTHR30532:SF1">
    <property type="entry name" value="IRON(3+)-HYDROXAMATE-BINDING PROTEIN FHUD"/>
    <property type="match status" value="1"/>
</dbReference>
<reference evidence="7" key="1">
    <citation type="submission" date="2023-07" db="EMBL/GenBank/DDBJ databases">
        <title>Functional and genomic diversity of the sorghum phyllosphere microbiome.</title>
        <authorList>
            <person name="Shade A."/>
        </authorList>
    </citation>
    <scope>NUCLEOTIDE SEQUENCE</scope>
    <source>
        <strain evidence="7">SORGH_AS_1067</strain>
    </source>
</reference>
<dbReference type="Proteomes" id="UP001239215">
    <property type="component" value="Unassembled WGS sequence"/>
</dbReference>